<evidence type="ECO:0000313" key="2">
    <source>
        <dbReference type="EMBL" id="TYZ19941.1"/>
    </source>
</evidence>
<evidence type="ECO:0000313" key="3">
    <source>
        <dbReference type="Proteomes" id="UP000323646"/>
    </source>
</evidence>
<keyword evidence="2" id="KW-0489">Methyltransferase</keyword>
<dbReference type="CDD" id="cd02440">
    <property type="entry name" value="AdoMet_MTases"/>
    <property type="match status" value="1"/>
</dbReference>
<dbReference type="InterPro" id="IPR029063">
    <property type="entry name" value="SAM-dependent_MTases_sf"/>
</dbReference>
<dbReference type="SUPFAM" id="SSF53335">
    <property type="entry name" value="S-adenosyl-L-methionine-dependent methyltransferases"/>
    <property type="match status" value="1"/>
</dbReference>
<dbReference type="RefSeq" id="WP_149172325.1">
    <property type="nucleotide sequence ID" value="NZ_VTOY01000018.1"/>
</dbReference>
<reference evidence="2 3" key="1">
    <citation type="submission" date="2019-08" db="EMBL/GenBank/DDBJ databases">
        <title>Selenomonas sp. mPRGC5 and Selenomonas sp. mPRGC8 isolated from ruminal fluid of dairy goat (Capra hircus).</title>
        <authorList>
            <person name="Poothong S."/>
            <person name="Nuengjamnong C."/>
            <person name="Tanasupawat S."/>
        </authorList>
    </citation>
    <scope>NUCLEOTIDE SEQUENCE [LARGE SCALE GENOMIC DNA]</scope>
    <source>
        <strain evidence="3">mPRGC5</strain>
    </source>
</reference>
<dbReference type="OrthoDB" id="9808140at2"/>
<dbReference type="PANTHER" id="PTHR42912">
    <property type="entry name" value="METHYLTRANSFERASE"/>
    <property type="match status" value="1"/>
</dbReference>
<organism evidence="2 3">
    <name type="scientific">Selenomonas ruminis</name>
    <dbReference type="NCBI Taxonomy" id="2593411"/>
    <lineage>
        <taxon>Bacteria</taxon>
        <taxon>Bacillati</taxon>
        <taxon>Bacillota</taxon>
        <taxon>Negativicutes</taxon>
        <taxon>Selenomonadales</taxon>
        <taxon>Selenomonadaceae</taxon>
        <taxon>Selenomonas</taxon>
    </lineage>
</organism>
<accession>A0A5D6VV77</accession>
<proteinExistence type="predicted"/>
<dbReference type="InterPro" id="IPR013216">
    <property type="entry name" value="Methyltransf_11"/>
</dbReference>
<sequence>MDSKNVWRNREQEDYTALHREIESYWDVRSKAFSKVRLRELAGPSGKAWKSLLEEKLPQGRILRVLDIGTGAGFFAILLAGMGHEVVGIDMSGDMLHEAKQNVIASGVSAKFQKMDAQALTFADESFDVVISRNLTWTLPDAMAAYREWRRVLKPGGLLLNFDSDYGLETFSRKEDQANVHANIEQKLVDTCNAIKDAVRISTHRRPAWDAAYLQELDMTVDIEPDIAGRVHNDPSMHYDSVPLFAIFARK</sequence>
<dbReference type="PANTHER" id="PTHR42912:SF80">
    <property type="entry name" value="METHYLTRANSFERASE DOMAIN-CONTAINING PROTEIN"/>
    <property type="match status" value="1"/>
</dbReference>
<dbReference type="InterPro" id="IPR050508">
    <property type="entry name" value="Methyltransf_Superfamily"/>
</dbReference>
<name>A0A5D6VV77_9FIRM</name>
<evidence type="ECO:0000259" key="1">
    <source>
        <dbReference type="Pfam" id="PF08241"/>
    </source>
</evidence>
<dbReference type="GO" id="GO:0008757">
    <property type="term" value="F:S-adenosylmethionine-dependent methyltransferase activity"/>
    <property type="evidence" value="ECO:0007669"/>
    <property type="project" value="InterPro"/>
</dbReference>
<dbReference type="AlphaFoldDB" id="A0A5D6VV77"/>
<dbReference type="Pfam" id="PF08241">
    <property type="entry name" value="Methyltransf_11"/>
    <property type="match status" value="1"/>
</dbReference>
<dbReference type="EMBL" id="VTOY01000018">
    <property type="protein sequence ID" value="TYZ19941.1"/>
    <property type="molecule type" value="Genomic_DNA"/>
</dbReference>
<feature type="domain" description="Methyltransferase type 11" evidence="1">
    <location>
        <begin position="66"/>
        <end position="160"/>
    </location>
</feature>
<dbReference type="GO" id="GO:0032259">
    <property type="term" value="P:methylation"/>
    <property type="evidence" value="ECO:0007669"/>
    <property type="project" value="UniProtKB-KW"/>
</dbReference>
<keyword evidence="3" id="KW-1185">Reference proteome</keyword>
<gene>
    <name evidence="2" type="ORF">FZ040_12610</name>
</gene>
<dbReference type="Gene3D" id="3.40.50.150">
    <property type="entry name" value="Vaccinia Virus protein VP39"/>
    <property type="match status" value="1"/>
</dbReference>
<comment type="caution">
    <text evidence="2">The sequence shown here is derived from an EMBL/GenBank/DDBJ whole genome shotgun (WGS) entry which is preliminary data.</text>
</comment>
<keyword evidence="2" id="KW-0808">Transferase</keyword>
<protein>
    <submittedName>
        <fullName evidence="2">Class I SAM-dependent methyltransferase</fullName>
    </submittedName>
</protein>
<dbReference type="Proteomes" id="UP000323646">
    <property type="component" value="Unassembled WGS sequence"/>
</dbReference>